<dbReference type="Pfam" id="PF00593">
    <property type="entry name" value="TonB_dep_Rec_b-barrel"/>
    <property type="match status" value="1"/>
</dbReference>
<feature type="short sequence motif" description="TonB box" evidence="13">
    <location>
        <begin position="41"/>
        <end position="47"/>
    </location>
</feature>
<evidence type="ECO:0000256" key="10">
    <source>
        <dbReference type="ARBA" id="ARBA00023136"/>
    </source>
</evidence>
<keyword evidence="9 13" id="KW-0798">TonB box</keyword>
<evidence type="ECO:0000256" key="15">
    <source>
        <dbReference type="SAM" id="SignalP"/>
    </source>
</evidence>
<evidence type="ECO:0000256" key="2">
    <source>
        <dbReference type="ARBA" id="ARBA00022448"/>
    </source>
</evidence>
<evidence type="ECO:0000256" key="14">
    <source>
        <dbReference type="RuleBase" id="RU003357"/>
    </source>
</evidence>
<dbReference type="RefSeq" id="WP_108985147.1">
    <property type="nucleotide sequence ID" value="NZ_BFBR01000005.1"/>
</dbReference>
<dbReference type="Pfam" id="PF07715">
    <property type="entry name" value="Plug"/>
    <property type="match status" value="1"/>
</dbReference>
<comment type="subcellular location">
    <subcellularLocation>
        <location evidence="1 12">Cell outer membrane</location>
        <topology evidence="1 12">Multi-pass membrane protein</topology>
    </subcellularLocation>
</comment>
<organism evidence="18 19">
    <name type="scientific">Candidatus Phycosocius bacilliformis</name>
    <dbReference type="NCBI Taxonomy" id="1445552"/>
    <lineage>
        <taxon>Bacteria</taxon>
        <taxon>Pseudomonadati</taxon>
        <taxon>Pseudomonadota</taxon>
        <taxon>Alphaproteobacteria</taxon>
        <taxon>Caulobacterales</taxon>
        <taxon>Caulobacterales incertae sedis</taxon>
        <taxon>Candidatus Phycosocius</taxon>
    </lineage>
</organism>
<dbReference type="Gene3D" id="2.40.170.20">
    <property type="entry name" value="TonB-dependent receptor, beta-barrel domain"/>
    <property type="match status" value="1"/>
</dbReference>
<evidence type="ECO:0000256" key="12">
    <source>
        <dbReference type="PROSITE-ProRule" id="PRU01360"/>
    </source>
</evidence>
<dbReference type="InterPro" id="IPR012910">
    <property type="entry name" value="Plug_dom"/>
</dbReference>
<dbReference type="Proteomes" id="UP000245086">
    <property type="component" value="Unassembled WGS sequence"/>
</dbReference>
<keyword evidence="19" id="KW-1185">Reference proteome</keyword>
<dbReference type="InterPro" id="IPR039426">
    <property type="entry name" value="TonB-dep_rcpt-like"/>
</dbReference>
<keyword evidence="7" id="KW-0408">Iron</keyword>
<feature type="domain" description="TonB-dependent receptor-like beta-barrel" evidence="16">
    <location>
        <begin position="265"/>
        <end position="748"/>
    </location>
</feature>
<keyword evidence="6 15" id="KW-0732">Signal</keyword>
<dbReference type="InterPro" id="IPR000531">
    <property type="entry name" value="Beta-barrel_TonB"/>
</dbReference>
<comment type="similarity">
    <text evidence="12 14">Belongs to the TonB-dependent receptor family.</text>
</comment>
<evidence type="ECO:0000256" key="6">
    <source>
        <dbReference type="ARBA" id="ARBA00022729"/>
    </source>
</evidence>
<evidence type="ECO:0000259" key="17">
    <source>
        <dbReference type="Pfam" id="PF07715"/>
    </source>
</evidence>
<dbReference type="InterPro" id="IPR010916">
    <property type="entry name" value="TonB_box_CS"/>
</dbReference>
<sequence>MTNKTILLTSACLASLLAAHPAFAQSSPETSTTSDPQQAETIVVYATNSSRQTQSVSASVIALAAPGISPLKAIERLPGVNFQSADALGNYEWSTRISVRGFNQTQMGFTLDGVPLGDMSYGNHNGLHISRAIISENIARVDLSQGAGALGTASTSNLGGTLQFTSKSAGEDFGGQVNLSSGSDSLARAYGRLDTGTLDALGGGRAALSFATTRQDKWKGVGEQNQDQINLSYVQLIGAAKLTAAYNWSDRAENDYQDLSLEMIRRLGYKWDNVSGNYALANRLADIANNRGETGAAVTNAGAGTTYPSPITRVDDAYFDASGLRKDHLAYLKLETPLTAKVDLSAKIYHHANEGQGIWFTPYVATPLGAPDGNGSPITAPAPLSVRTTEYDIARTGLTAALAIDAGAHQVSTGIWVETNQFDQARRFYGLARAANNRPSLDFMTNPFFTQWAYQFDTTTLQFWVQDNWSVNDDLTVNLGFKSVQVTNEVATVTINNAAPTSSNGITGKLRTSQAFLPQAGFTYDLAPTSQLFGTLSRNVAAYVSAATAGPFASRNQANVDEVARSLDPEESTTAELGWRVRGDGYQASLAAYAVRFENRLLAVSQGAGIVGNAPVLSNVGAVNSLGLEMAGVYQVSDDLDLFGSVTWNQSEYADNVVNRAGTIIAATKGKKVVNTPEILVKGEIAYDNGTVFAKLGASYTGERFFTYLNDKANGQVDAYTLAEITLGYRFEDASLLKGVEAQLNITNASDEAYVSTIGSNGFGNSGDSQTLLAGAPRQMVFTLKKAF</sequence>
<keyword evidence="2 12" id="KW-0813">Transport</keyword>
<reference evidence="18 19" key="1">
    <citation type="journal article" date="2018" name="Genome Announc.">
        <title>Draft Genome Sequence of "Candidatus Phycosocius bacilliformis," an Alphaproteobacterial Ectosymbiont of the Hydrocarbon-Producing Green Alga Botryococcus braunii.</title>
        <authorList>
            <person name="Tanabe Y."/>
            <person name="Yamaguchi H."/>
            <person name="Watanabe M.M."/>
        </authorList>
    </citation>
    <scope>NUCLEOTIDE SEQUENCE [LARGE SCALE GENOMIC DNA]</scope>
    <source>
        <strain evidence="18 19">BOTRYCO-2</strain>
    </source>
</reference>
<dbReference type="SUPFAM" id="SSF56935">
    <property type="entry name" value="Porins"/>
    <property type="match status" value="1"/>
</dbReference>
<dbReference type="PROSITE" id="PS52016">
    <property type="entry name" value="TONB_DEPENDENT_REC_3"/>
    <property type="match status" value="1"/>
</dbReference>
<keyword evidence="3 12" id="KW-1134">Transmembrane beta strand</keyword>
<evidence type="ECO:0000256" key="3">
    <source>
        <dbReference type="ARBA" id="ARBA00022452"/>
    </source>
</evidence>
<evidence type="ECO:0000256" key="4">
    <source>
        <dbReference type="ARBA" id="ARBA00022496"/>
    </source>
</evidence>
<dbReference type="GO" id="GO:0015344">
    <property type="term" value="F:siderophore uptake transmembrane transporter activity"/>
    <property type="evidence" value="ECO:0007669"/>
    <property type="project" value="TreeGrafter"/>
</dbReference>
<name>A0A2P2EB83_9PROT</name>
<accession>A0A2P2EB83</accession>
<evidence type="ECO:0000313" key="18">
    <source>
        <dbReference type="EMBL" id="GBF58299.1"/>
    </source>
</evidence>
<dbReference type="OrthoDB" id="593427at2"/>
<dbReference type="EMBL" id="BFBR01000005">
    <property type="protein sequence ID" value="GBF58299.1"/>
    <property type="molecule type" value="Genomic_DNA"/>
</dbReference>
<evidence type="ECO:0000256" key="9">
    <source>
        <dbReference type="ARBA" id="ARBA00023077"/>
    </source>
</evidence>
<protein>
    <submittedName>
        <fullName evidence="18">Vitamin B12 transporter BtuB</fullName>
    </submittedName>
</protein>
<comment type="caution">
    <text evidence="18">The sequence shown here is derived from an EMBL/GenBank/DDBJ whole genome shotgun (WGS) entry which is preliminary data.</text>
</comment>
<keyword evidence="8" id="KW-0406">Ion transport</keyword>
<dbReference type="GO" id="GO:0009279">
    <property type="term" value="C:cell outer membrane"/>
    <property type="evidence" value="ECO:0007669"/>
    <property type="project" value="UniProtKB-SubCell"/>
</dbReference>
<dbReference type="InterPro" id="IPR037066">
    <property type="entry name" value="Plug_dom_sf"/>
</dbReference>
<evidence type="ECO:0000256" key="5">
    <source>
        <dbReference type="ARBA" id="ARBA00022692"/>
    </source>
</evidence>
<evidence type="ECO:0000256" key="8">
    <source>
        <dbReference type="ARBA" id="ARBA00023065"/>
    </source>
</evidence>
<evidence type="ECO:0000313" key="19">
    <source>
        <dbReference type="Proteomes" id="UP000245086"/>
    </source>
</evidence>
<evidence type="ECO:0000256" key="7">
    <source>
        <dbReference type="ARBA" id="ARBA00023004"/>
    </source>
</evidence>
<feature type="signal peptide" evidence="15">
    <location>
        <begin position="1"/>
        <end position="24"/>
    </location>
</feature>
<feature type="chain" id="PRO_5015157067" evidence="15">
    <location>
        <begin position="25"/>
        <end position="788"/>
    </location>
</feature>
<proteinExistence type="inferred from homology"/>
<evidence type="ECO:0000256" key="1">
    <source>
        <dbReference type="ARBA" id="ARBA00004571"/>
    </source>
</evidence>
<keyword evidence="10 12" id="KW-0472">Membrane</keyword>
<dbReference type="AlphaFoldDB" id="A0A2P2EB83"/>
<keyword evidence="5 12" id="KW-0812">Transmembrane</keyword>
<evidence type="ECO:0000256" key="11">
    <source>
        <dbReference type="ARBA" id="ARBA00023237"/>
    </source>
</evidence>
<keyword evidence="4" id="KW-0410">Iron transport</keyword>
<evidence type="ECO:0000256" key="13">
    <source>
        <dbReference type="PROSITE-ProRule" id="PRU10143"/>
    </source>
</evidence>
<keyword evidence="11 12" id="KW-0998">Cell outer membrane</keyword>
<gene>
    <name evidence="18" type="primary">btuB_6</name>
    <name evidence="18" type="ORF">PbB2_01972</name>
</gene>
<dbReference type="InterPro" id="IPR036942">
    <property type="entry name" value="Beta-barrel_TonB_sf"/>
</dbReference>
<dbReference type="Gene3D" id="2.170.130.10">
    <property type="entry name" value="TonB-dependent receptor, plug domain"/>
    <property type="match status" value="1"/>
</dbReference>
<evidence type="ECO:0000259" key="16">
    <source>
        <dbReference type="Pfam" id="PF00593"/>
    </source>
</evidence>
<dbReference type="PANTHER" id="PTHR32552:SF89">
    <property type="entry name" value="CATECHOLATE SIDEROPHORE RECEPTOR FIU"/>
    <property type="match status" value="1"/>
</dbReference>
<dbReference type="PANTHER" id="PTHR32552">
    <property type="entry name" value="FERRICHROME IRON RECEPTOR-RELATED"/>
    <property type="match status" value="1"/>
</dbReference>
<dbReference type="PROSITE" id="PS00430">
    <property type="entry name" value="TONB_DEPENDENT_REC_1"/>
    <property type="match status" value="1"/>
</dbReference>
<feature type="domain" description="TonB-dependent receptor plug" evidence="17">
    <location>
        <begin position="49"/>
        <end position="160"/>
    </location>
</feature>